<dbReference type="RefSeq" id="WP_069655856.1">
    <property type="nucleotide sequence ID" value="NZ_MIJF01000003.1"/>
</dbReference>
<dbReference type="OrthoDB" id="9808041at2"/>
<dbReference type="GO" id="GO:0046654">
    <property type="term" value="P:tetrahydrofolate biosynthetic process"/>
    <property type="evidence" value="ECO:0007669"/>
    <property type="project" value="UniProtKB-UniPathway"/>
</dbReference>
<evidence type="ECO:0000256" key="6">
    <source>
        <dbReference type="ARBA" id="ARBA00022777"/>
    </source>
</evidence>
<keyword evidence="8" id="KW-0289">Folate biosynthesis</keyword>
<dbReference type="PANTHER" id="PTHR43071">
    <property type="entry name" value="2-AMINO-4-HYDROXY-6-HYDROXYMETHYLDIHYDROPTERIDINE PYROPHOSPHOKINASE"/>
    <property type="match status" value="1"/>
</dbReference>
<sequence length="162" mass="18747">MIQVFLGLGSNIGDRYQNMKEAILTLNGHKSIELIKESSIYETEPFGLKEQPDFLNMVIEINTILSPEELLEYIHEIEHKLGRKREVHWGPRTIDIDILLYGDKIIRSQNLQVPHPYLSQRLFVLVPLSEIYKGGIPGEELSIEQLIKRLDSSENEVKLWIP</sequence>
<dbReference type="Gene3D" id="3.30.70.560">
    <property type="entry name" value="7,8-Dihydro-6-hydroxymethylpterin-pyrophosphokinase HPPK"/>
    <property type="match status" value="1"/>
</dbReference>
<keyword evidence="6 10" id="KW-0418">Kinase</keyword>
<evidence type="ECO:0000256" key="5">
    <source>
        <dbReference type="ARBA" id="ARBA00022741"/>
    </source>
</evidence>
<dbReference type="PANTHER" id="PTHR43071:SF1">
    <property type="entry name" value="2-AMINO-4-HYDROXY-6-HYDROXYMETHYLDIHYDROPTERIDINE PYROPHOSPHOKINASE"/>
    <property type="match status" value="1"/>
</dbReference>
<evidence type="ECO:0000256" key="4">
    <source>
        <dbReference type="ARBA" id="ARBA00022679"/>
    </source>
</evidence>
<keyword evidence="11" id="KW-1185">Reference proteome</keyword>
<keyword evidence="5" id="KW-0547">Nucleotide-binding</keyword>
<gene>
    <name evidence="10" type="ORF">BHF71_05320</name>
</gene>
<dbReference type="GO" id="GO:0003848">
    <property type="term" value="F:2-amino-4-hydroxy-6-hydroxymethyldihydropteridine diphosphokinase activity"/>
    <property type="evidence" value="ECO:0007669"/>
    <property type="project" value="UniProtKB-EC"/>
</dbReference>
<organism evidence="10 11">
    <name type="scientific">Vulcanibacillus modesticaldus</name>
    <dbReference type="NCBI Taxonomy" id="337097"/>
    <lineage>
        <taxon>Bacteria</taxon>
        <taxon>Bacillati</taxon>
        <taxon>Bacillota</taxon>
        <taxon>Bacilli</taxon>
        <taxon>Bacillales</taxon>
        <taxon>Bacillaceae</taxon>
        <taxon>Vulcanibacillus</taxon>
    </lineage>
</organism>
<comment type="catalytic activity">
    <reaction evidence="1">
        <text>6-hydroxymethyl-7,8-dihydropterin + ATP = (7,8-dihydropterin-6-yl)methyl diphosphate + AMP + H(+)</text>
        <dbReference type="Rhea" id="RHEA:11412"/>
        <dbReference type="ChEBI" id="CHEBI:15378"/>
        <dbReference type="ChEBI" id="CHEBI:30616"/>
        <dbReference type="ChEBI" id="CHEBI:44841"/>
        <dbReference type="ChEBI" id="CHEBI:72950"/>
        <dbReference type="ChEBI" id="CHEBI:456215"/>
        <dbReference type="EC" id="2.7.6.3"/>
    </reaction>
</comment>
<dbReference type="GO" id="GO:0005524">
    <property type="term" value="F:ATP binding"/>
    <property type="evidence" value="ECO:0007669"/>
    <property type="project" value="UniProtKB-KW"/>
</dbReference>
<dbReference type="InterPro" id="IPR035907">
    <property type="entry name" value="Hppk_sf"/>
</dbReference>
<dbReference type="PROSITE" id="PS00794">
    <property type="entry name" value="HPPK"/>
    <property type="match status" value="1"/>
</dbReference>
<accession>A0A1D2YXD9</accession>
<dbReference type="GO" id="GO:0016301">
    <property type="term" value="F:kinase activity"/>
    <property type="evidence" value="ECO:0007669"/>
    <property type="project" value="UniProtKB-KW"/>
</dbReference>
<evidence type="ECO:0000259" key="9">
    <source>
        <dbReference type="PROSITE" id="PS00794"/>
    </source>
</evidence>
<dbReference type="NCBIfam" id="TIGR01498">
    <property type="entry name" value="folK"/>
    <property type="match status" value="1"/>
</dbReference>
<comment type="pathway">
    <text evidence="2">Cofactor biosynthesis; tetrahydrofolate biosynthesis; 2-amino-4-hydroxy-6-hydroxymethyl-7,8-dihydropteridine diphosphate from 7,8-dihydroneopterin triphosphate: step 4/4.</text>
</comment>
<dbReference type="GO" id="GO:0046656">
    <property type="term" value="P:folic acid biosynthetic process"/>
    <property type="evidence" value="ECO:0007669"/>
    <property type="project" value="UniProtKB-KW"/>
</dbReference>
<evidence type="ECO:0000256" key="2">
    <source>
        <dbReference type="ARBA" id="ARBA00005051"/>
    </source>
</evidence>
<dbReference type="Proteomes" id="UP000243739">
    <property type="component" value="Unassembled WGS sequence"/>
</dbReference>
<evidence type="ECO:0000256" key="3">
    <source>
        <dbReference type="ARBA" id="ARBA00013253"/>
    </source>
</evidence>
<dbReference type="Pfam" id="PF01288">
    <property type="entry name" value="HPPK"/>
    <property type="match status" value="1"/>
</dbReference>
<dbReference type="EC" id="2.7.6.3" evidence="3"/>
<dbReference type="AlphaFoldDB" id="A0A1D2YXD9"/>
<name>A0A1D2YXD9_9BACI</name>
<dbReference type="EMBL" id="MIJF01000003">
    <property type="protein sequence ID" value="OEG00320.1"/>
    <property type="molecule type" value="Genomic_DNA"/>
</dbReference>
<proteinExistence type="predicted"/>
<evidence type="ECO:0000256" key="7">
    <source>
        <dbReference type="ARBA" id="ARBA00022840"/>
    </source>
</evidence>
<feature type="domain" description="7,8-dihydro-6-hydroxymethylpterin-pyrophosphokinase" evidence="9">
    <location>
        <begin position="88"/>
        <end position="99"/>
    </location>
</feature>
<keyword evidence="7" id="KW-0067">ATP-binding</keyword>
<dbReference type="STRING" id="337097.BHF71_05320"/>
<evidence type="ECO:0000256" key="8">
    <source>
        <dbReference type="ARBA" id="ARBA00022909"/>
    </source>
</evidence>
<evidence type="ECO:0000313" key="11">
    <source>
        <dbReference type="Proteomes" id="UP000243739"/>
    </source>
</evidence>
<comment type="caution">
    <text evidence="10">The sequence shown here is derived from an EMBL/GenBank/DDBJ whole genome shotgun (WGS) entry which is preliminary data.</text>
</comment>
<reference evidence="10 11" key="1">
    <citation type="submission" date="2016-09" db="EMBL/GenBank/DDBJ databases">
        <title>Draft genome sequence for the type strain of Vulcanibacillus modesticaldus BR, a strictly anaerobic, moderately thermophilic, and nitrate-reducing bacterium from deep sea-hydrothermal vents of the Mid-Atlantic Ridge.</title>
        <authorList>
            <person name="Abin C.A."/>
            <person name="Hollibaugh J.T."/>
        </authorList>
    </citation>
    <scope>NUCLEOTIDE SEQUENCE [LARGE SCALE GENOMIC DNA]</scope>
    <source>
        <strain evidence="10 11">BR</strain>
    </source>
</reference>
<dbReference type="InterPro" id="IPR000550">
    <property type="entry name" value="Hppk"/>
</dbReference>
<keyword evidence="4" id="KW-0808">Transferase</keyword>
<dbReference type="CDD" id="cd00483">
    <property type="entry name" value="HPPK"/>
    <property type="match status" value="1"/>
</dbReference>
<protein>
    <recommendedName>
        <fullName evidence="3">2-amino-4-hydroxy-6-hydroxymethyldihydropteridine diphosphokinase</fullName>
        <ecNumber evidence="3">2.7.6.3</ecNumber>
    </recommendedName>
</protein>
<evidence type="ECO:0000256" key="1">
    <source>
        <dbReference type="ARBA" id="ARBA00000198"/>
    </source>
</evidence>
<dbReference type="UniPathway" id="UPA00077">
    <property type="reaction ID" value="UER00155"/>
</dbReference>
<dbReference type="SUPFAM" id="SSF55083">
    <property type="entry name" value="6-hydroxymethyl-7,8-dihydropterin pyrophosphokinase, HPPK"/>
    <property type="match status" value="1"/>
</dbReference>
<evidence type="ECO:0000313" key="10">
    <source>
        <dbReference type="EMBL" id="OEG00320.1"/>
    </source>
</evidence>